<organism evidence="2 3">
    <name type="scientific">Rhizophagus irregularis (strain DAOM 181602 / DAOM 197198 / MUCL 43194)</name>
    <name type="common">Arbuscular mycorrhizal fungus</name>
    <name type="synonym">Glomus intraradices</name>
    <dbReference type="NCBI Taxonomy" id="747089"/>
    <lineage>
        <taxon>Eukaryota</taxon>
        <taxon>Fungi</taxon>
        <taxon>Fungi incertae sedis</taxon>
        <taxon>Mucoromycota</taxon>
        <taxon>Glomeromycotina</taxon>
        <taxon>Glomeromycetes</taxon>
        <taxon>Glomerales</taxon>
        <taxon>Glomeraceae</taxon>
        <taxon>Rhizophagus</taxon>
    </lineage>
</organism>
<feature type="transmembrane region" description="Helical" evidence="1">
    <location>
        <begin position="6"/>
        <end position="32"/>
    </location>
</feature>
<keyword evidence="1" id="KW-0472">Membrane</keyword>
<protein>
    <submittedName>
        <fullName evidence="2">Uncharacterized protein</fullName>
    </submittedName>
</protein>
<feature type="transmembrane region" description="Helical" evidence="1">
    <location>
        <begin position="39"/>
        <end position="57"/>
    </location>
</feature>
<comment type="caution">
    <text evidence="2">The sequence shown here is derived from an EMBL/GenBank/DDBJ whole genome shotgun (WGS) entry which is preliminary data.</text>
</comment>
<sequence>MRVPASSYFAILPLLILPLTLPLLLLFLLLLLSEKLTDFLFPSFSTHSIILSIEVLLGDF</sequence>
<reference evidence="2 3" key="2">
    <citation type="journal article" date="2018" name="New Phytol.">
        <title>High intraspecific genome diversity in the model arbuscular mycorrhizal symbiont Rhizophagus irregularis.</title>
        <authorList>
            <person name="Chen E.C.H."/>
            <person name="Morin E."/>
            <person name="Beaudet D."/>
            <person name="Noel J."/>
            <person name="Yildirir G."/>
            <person name="Ndikumana S."/>
            <person name="Charron P."/>
            <person name="St-Onge C."/>
            <person name="Giorgi J."/>
            <person name="Kruger M."/>
            <person name="Marton T."/>
            <person name="Ropars J."/>
            <person name="Grigoriev I.V."/>
            <person name="Hainaut M."/>
            <person name="Henrissat B."/>
            <person name="Roux C."/>
            <person name="Martin F."/>
            <person name="Corradi N."/>
        </authorList>
    </citation>
    <scope>NUCLEOTIDE SEQUENCE [LARGE SCALE GENOMIC DNA]</scope>
    <source>
        <strain evidence="2 3">DAOM 197198</strain>
    </source>
</reference>
<evidence type="ECO:0000313" key="3">
    <source>
        <dbReference type="Proteomes" id="UP000018888"/>
    </source>
</evidence>
<dbReference type="EMBL" id="AUPC02000051">
    <property type="protein sequence ID" value="POG76293.1"/>
    <property type="molecule type" value="Genomic_DNA"/>
</dbReference>
<keyword evidence="1" id="KW-0812">Transmembrane</keyword>
<accession>A0A2P4QF83</accession>
<keyword evidence="3" id="KW-1185">Reference proteome</keyword>
<evidence type="ECO:0000256" key="1">
    <source>
        <dbReference type="SAM" id="Phobius"/>
    </source>
</evidence>
<gene>
    <name evidence="2" type="ORF">GLOIN_2v1556741</name>
</gene>
<evidence type="ECO:0000313" key="2">
    <source>
        <dbReference type="EMBL" id="POG76293.1"/>
    </source>
</evidence>
<keyword evidence="1" id="KW-1133">Transmembrane helix</keyword>
<reference evidence="2 3" key="1">
    <citation type="journal article" date="2013" name="Proc. Natl. Acad. Sci. U.S.A.">
        <title>Genome of an arbuscular mycorrhizal fungus provides insight into the oldest plant symbiosis.</title>
        <authorList>
            <person name="Tisserant E."/>
            <person name="Malbreil M."/>
            <person name="Kuo A."/>
            <person name="Kohler A."/>
            <person name="Symeonidi A."/>
            <person name="Balestrini R."/>
            <person name="Charron P."/>
            <person name="Duensing N."/>
            <person name="Frei Dit Frey N."/>
            <person name="Gianinazzi-Pearson V."/>
            <person name="Gilbert L.B."/>
            <person name="Handa Y."/>
            <person name="Herr J.R."/>
            <person name="Hijri M."/>
            <person name="Koul R."/>
            <person name="Kawaguchi M."/>
            <person name="Krajinski F."/>
            <person name="Lammers P.J."/>
            <person name="Masclaux F.G."/>
            <person name="Murat C."/>
            <person name="Morin E."/>
            <person name="Ndikumana S."/>
            <person name="Pagni M."/>
            <person name="Petitpierre D."/>
            <person name="Requena N."/>
            <person name="Rosikiewicz P."/>
            <person name="Riley R."/>
            <person name="Saito K."/>
            <person name="San Clemente H."/>
            <person name="Shapiro H."/>
            <person name="van Tuinen D."/>
            <person name="Becard G."/>
            <person name="Bonfante P."/>
            <person name="Paszkowski U."/>
            <person name="Shachar-Hill Y.Y."/>
            <person name="Tuskan G.A."/>
            <person name="Young P.W."/>
            <person name="Sanders I.R."/>
            <person name="Henrissat B."/>
            <person name="Rensing S.A."/>
            <person name="Grigoriev I.V."/>
            <person name="Corradi N."/>
            <person name="Roux C."/>
            <person name="Martin F."/>
        </authorList>
    </citation>
    <scope>NUCLEOTIDE SEQUENCE [LARGE SCALE GENOMIC DNA]</scope>
    <source>
        <strain evidence="2 3">DAOM 197198</strain>
    </source>
</reference>
<proteinExistence type="predicted"/>
<dbReference type="AlphaFoldDB" id="A0A2P4QF83"/>
<dbReference type="Proteomes" id="UP000018888">
    <property type="component" value="Unassembled WGS sequence"/>
</dbReference>
<name>A0A2P4QF83_RHIID</name>